<accession>A0A2V4AYH5</accession>
<proteinExistence type="predicted"/>
<evidence type="ECO:0000313" key="3">
    <source>
        <dbReference type="Proteomes" id="UP000249915"/>
    </source>
</evidence>
<evidence type="ECO:0000259" key="1">
    <source>
        <dbReference type="Pfam" id="PF00535"/>
    </source>
</evidence>
<reference evidence="2 3" key="1">
    <citation type="submission" date="2016-07" db="EMBL/GenBank/DDBJ databases">
        <title>Draft genome sequence of Prauserella muralis DSM 45305, isolated from a mould-covered wall in an indoor environment.</title>
        <authorList>
            <person name="Ruckert C."/>
            <person name="Albersmeier A."/>
            <person name="Jiang C.-L."/>
            <person name="Jiang Y."/>
            <person name="Kalinowski J."/>
            <person name="Schneider O."/>
            <person name="Winkler A."/>
            <person name="Zotchev S.B."/>
        </authorList>
    </citation>
    <scope>NUCLEOTIDE SEQUENCE [LARGE SCALE GENOMIC DNA]</scope>
    <source>
        <strain evidence="2 3">DSM 45305</strain>
    </source>
</reference>
<keyword evidence="3" id="KW-1185">Reference proteome</keyword>
<dbReference type="GO" id="GO:0016740">
    <property type="term" value="F:transferase activity"/>
    <property type="evidence" value="ECO:0007669"/>
    <property type="project" value="UniProtKB-KW"/>
</dbReference>
<dbReference type="Gene3D" id="3.90.550.10">
    <property type="entry name" value="Spore Coat Polysaccharide Biosynthesis Protein SpsA, Chain A"/>
    <property type="match status" value="1"/>
</dbReference>
<evidence type="ECO:0000313" key="2">
    <source>
        <dbReference type="EMBL" id="PXY26966.1"/>
    </source>
</evidence>
<dbReference type="SUPFAM" id="SSF53448">
    <property type="entry name" value="Nucleotide-diphospho-sugar transferases"/>
    <property type="match status" value="1"/>
</dbReference>
<dbReference type="InterPro" id="IPR001173">
    <property type="entry name" value="Glyco_trans_2-like"/>
</dbReference>
<dbReference type="PANTHER" id="PTHR43646:SF6">
    <property type="entry name" value="PRE-MYCOFACTOCIN GLYCOSYLTRANSFERASE"/>
    <property type="match status" value="1"/>
</dbReference>
<dbReference type="InterPro" id="IPR029044">
    <property type="entry name" value="Nucleotide-diphossugar_trans"/>
</dbReference>
<comment type="caution">
    <text evidence="2">The sequence shown here is derived from an EMBL/GenBank/DDBJ whole genome shotgun (WGS) entry which is preliminary data.</text>
</comment>
<name>A0A2V4AYH5_9PSEU</name>
<dbReference type="NCBIfam" id="TIGR03965">
    <property type="entry name" value="mycofact_glyco"/>
    <property type="match status" value="1"/>
</dbReference>
<dbReference type="InterPro" id="IPR023981">
    <property type="entry name" value="MftF"/>
</dbReference>
<keyword evidence="2" id="KW-0808">Transferase</keyword>
<organism evidence="2 3">
    <name type="scientific">Prauserella muralis</name>
    <dbReference type="NCBI Taxonomy" id="588067"/>
    <lineage>
        <taxon>Bacteria</taxon>
        <taxon>Bacillati</taxon>
        <taxon>Actinomycetota</taxon>
        <taxon>Actinomycetes</taxon>
        <taxon>Pseudonocardiales</taxon>
        <taxon>Pseudonocardiaceae</taxon>
        <taxon>Prauserella</taxon>
    </lineage>
</organism>
<dbReference type="Proteomes" id="UP000249915">
    <property type="component" value="Unassembled WGS sequence"/>
</dbReference>
<dbReference type="EMBL" id="MASW01000002">
    <property type="protein sequence ID" value="PXY26966.1"/>
    <property type="molecule type" value="Genomic_DNA"/>
</dbReference>
<feature type="domain" description="Glycosyltransferase 2-like" evidence="1">
    <location>
        <begin position="107"/>
        <end position="182"/>
    </location>
</feature>
<dbReference type="OrthoDB" id="5243838at2"/>
<dbReference type="Pfam" id="PF00535">
    <property type="entry name" value="Glycos_transf_2"/>
    <property type="match status" value="1"/>
</dbReference>
<protein>
    <submittedName>
        <fullName evidence="2">Mycofactocin system glycosyltransferase</fullName>
    </submittedName>
</protein>
<gene>
    <name evidence="2" type="ORF">BAY60_10720</name>
</gene>
<dbReference type="AlphaFoldDB" id="A0A2V4AYH5"/>
<dbReference type="PANTHER" id="PTHR43646">
    <property type="entry name" value="GLYCOSYLTRANSFERASE"/>
    <property type="match status" value="1"/>
</dbReference>
<dbReference type="RefSeq" id="WP_112280966.1">
    <property type="nucleotide sequence ID" value="NZ_MASW01000002.1"/>
</dbReference>
<sequence length="439" mass="46624">MKPGTRFTLDGSVRRRGPLLIGGSPLRLVRLGAGGTRLLDRWLAGTPLTESPAEARLARRLVDAGLLHPVPPPELTPADVTLVVPVKDNPAGVRRLLAATRDLGCHVVVDDGSREPVPGAPVRHERPAGPAAARNAGAGLATTPLIAFLDSDTVPEPGWLDALLPQFTDPAVVAVAPRIRSAPGHGAVARYEADRSSLDLGGRPAPVRPMSRVSYVPSAALVVRRRALAEAGGFDVALRFGEDVDLVWRLLEQGAVRYEPSAVVTHDPRADLRAWLRQRYEYGTAAAPLAARHPGRLSCARMSAWSAASWALLVAGRPWAALALAAGTTALLPRKLRPRGVPAGEALRLAALGHLGAGRLLADATRRAWWPVALLSRRGRRTLLAALLPCLAESLGKPPSWLALRVADDLTYGAGVWAGCARHRTLAPLLPQFTEGSLR</sequence>